<dbReference type="Gene3D" id="3.90.190.10">
    <property type="entry name" value="Protein tyrosine phosphatase superfamily"/>
    <property type="match status" value="1"/>
</dbReference>
<dbReference type="PROSITE" id="PS50005">
    <property type="entry name" value="TPR"/>
    <property type="match status" value="1"/>
</dbReference>
<dbReference type="Pfam" id="PF13432">
    <property type="entry name" value="TPR_16"/>
    <property type="match status" value="1"/>
</dbReference>
<sequence length="340" mass="36909">MPRTTRSKLLYLALAACLFLGAFGTWVLLHPASVWVQPWRAARSDTSERIIFGPYPVEADFAFLKEKGVTTIVSLLNPDQPYERALLAQERGHAARHGMKVLNFPMGSILGHSFGKDYMANSRAAAEAALNADGAAYIHCYLGLHRAKNVQRYLAGFAKSESYAGSVERERSSDRLALDEANRAHIEGRHQDSLRELARIEVQDADALLLEGSNHMRLGDLGAAAAAYARVLVVDPDHAGATTGLGFVALRRHNTSSAQHDLGEAERRFTRTLAVRQGDLDATEGLAYVRHRQGRGDEARALLQRVIEANPGHTEVRTLLERLGPASSSGAASGSAVNAP</sequence>
<evidence type="ECO:0000313" key="3">
    <source>
        <dbReference type="Proteomes" id="UP000316471"/>
    </source>
</evidence>
<feature type="repeat" description="TPR" evidence="1">
    <location>
        <begin position="205"/>
        <end position="238"/>
    </location>
</feature>
<dbReference type="Gene3D" id="1.25.40.10">
    <property type="entry name" value="Tetratricopeptide repeat domain"/>
    <property type="match status" value="2"/>
</dbReference>
<dbReference type="RefSeq" id="WP_158636265.1">
    <property type="nucleotide sequence ID" value="NZ_VLKP01000002.1"/>
</dbReference>
<gene>
    <name evidence="2" type="ORF">IP93_00775</name>
</gene>
<proteinExistence type="predicted"/>
<dbReference type="SMART" id="SM00028">
    <property type="entry name" value="TPR"/>
    <property type="match status" value="2"/>
</dbReference>
<keyword evidence="1" id="KW-0802">TPR repeat</keyword>
<protein>
    <submittedName>
        <fullName evidence="2">Tetratricopeptide repeat protein</fullName>
    </submittedName>
</protein>
<dbReference type="InterPro" id="IPR011990">
    <property type="entry name" value="TPR-like_helical_dom_sf"/>
</dbReference>
<keyword evidence="3" id="KW-1185">Reference proteome</keyword>
<comment type="caution">
    <text evidence="2">The sequence shown here is derived from an EMBL/GenBank/DDBJ whole genome shotgun (WGS) entry which is preliminary data.</text>
</comment>
<reference evidence="2 3" key="1">
    <citation type="journal article" date="2015" name="Stand. Genomic Sci.">
        <title>Genomic Encyclopedia of Bacterial and Archaeal Type Strains, Phase III: the genomes of soil and plant-associated and newly described type strains.</title>
        <authorList>
            <person name="Whitman W.B."/>
            <person name="Woyke T."/>
            <person name="Klenk H.P."/>
            <person name="Zhou Y."/>
            <person name="Lilburn T.G."/>
            <person name="Beck B.J."/>
            <person name="De Vos P."/>
            <person name="Vandamme P."/>
            <person name="Eisen J.A."/>
            <person name="Garrity G."/>
            <person name="Hugenholtz P."/>
            <person name="Kyrpides N.C."/>
        </authorList>
    </citation>
    <scope>NUCLEOTIDE SEQUENCE [LARGE SCALE GENOMIC DNA]</scope>
    <source>
        <strain evidence="2 3">CGMCC 1.10136</strain>
    </source>
</reference>
<dbReference type="EMBL" id="VLKP01000002">
    <property type="protein sequence ID" value="TWI13612.1"/>
    <property type="molecule type" value="Genomic_DNA"/>
</dbReference>
<organism evidence="2 3">
    <name type="scientific">Aerolutibacter ruishenii</name>
    <dbReference type="NCBI Taxonomy" id="686800"/>
    <lineage>
        <taxon>Bacteria</taxon>
        <taxon>Pseudomonadati</taxon>
        <taxon>Pseudomonadota</taxon>
        <taxon>Gammaproteobacteria</taxon>
        <taxon>Lysobacterales</taxon>
        <taxon>Lysobacteraceae</taxon>
        <taxon>Aerolutibacter</taxon>
    </lineage>
</organism>
<evidence type="ECO:0000256" key="1">
    <source>
        <dbReference type="PROSITE-ProRule" id="PRU00339"/>
    </source>
</evidence>
<dbReference type="AlphaFoldDB" id="A0A562M1B9"/>
<dbReference type="InterPro" id="IPR019734">
    <property type="entry name" value="TPR_rpt"/>
</dbReference>
<evidence type="ECO:0000313" key="2">
    <source>
        <dbReference type="EMBL" id="TWI13612.1"/>
    </source>
</evidence>
<dbReference type="Proteomes" id="UP000316471">
    <property type="component" value="Unassembled WGS sequence"/>
</dbReference>
<dbReference type="SUPFAM" id="SSF48452">
    <property type="entry name" value="TPR-like"/>
    <property type="match status" value="1"/>
</dbReference>
<dbReference type="SUPFAM" id="SSF52799">
    <property type="entry name" value="(Phosphotyrosine protein) phosphatases II"/>
    <property type="match status" value="1"/>
</dbReference>
<name>A0A562M1B9_9GAMM</name>
<dbReference type="InterPro" id="IPR029021">
    <property type="entry name" value="Prot-tyrosine_phosphatase-like"/>
</dbReference>
<dbReference type="OrthoDB" id="9814896at2"/>
<accession>A0A562M1B9</accession>
<dbReference type="Pfam" id="PF14559">
    <property type="entry name" value="TPR_19"/>
    <property type="match status" value="1"/>
</dbReference>